<keyword evidence="1" id="KW-0436">Ligase</keyword>
<dbReference type="SUPFAM" id="SSF55144">
    <property type="entry name" value="LigT-like"/>
    <property type="match status" value="1"/>
</dbReference>
<name>A0ABT5ZI17_9ACTN</name>
<accession>A0ABT5ZI17</accession>
<comment type="caution">
    <text evidence="1">The sequence shown here is derived from an EMBL/GenBank/DDBJ whole genome shotgun (WGS) entry which is preliminary data.</text>
</comment>
<dbReference type="Pfam" id="PF13563">
    <property type="entry name" value="2_5_RNA_ligase2"/>
    <property type="match status" value="1"/>
</dbReference>
<protein>
    <submittedName>
        <fullName evidence="1">2'-5' RNA ligase family protein</fullName>
    </submittedName>
</protein>
<dbReference type="InterPro" id="IPR009097">
    <property type="entry name" value="Cyclic_Pdiesterase"/>
</dbReference>
<dbReference type="RefSeq" id="WP_276092875.1">
    <property type="nucleotide sequence ID" value="NZ_JARJBC010000004.1"/>
</dbReference>
<reference evidence="1 2" key="1">
    <citation type="submission" date="2023-03" db="EMBL/GenBank/DDBJ databases">
        <title>Draft genome sequence of Streptomyces sp. RB6PN23 isolated from peat swamp forest in Thailand.</title>
        <authorList>
            <person name="Klaysubun C."/>
            <person name="Duangmal K."/>
        </authorList>
    </citation>
    <scope>NUCLEOTIDE SEQUENCE [LARGE SCALE GENOMIC DNA]</scope>
    <source>
        <strain evidence="1 2">RB6PN23</strain>
    </source>
</reference>
<dbReference type="EMBL" id="JARJBC010000004">
    <property type="protein sequence ID" value="MDF3289255.1"/>
    <property type="molecule type" value="Genomic_DNA"/>
</dbReference>
<dbReference type="Gene3D" id="3.90.1140.10">
    <property type="entry name" value="Cyclic phosphodiesterase"/>
    <property type="match status" value="1"/>
</dbReference>
<sequence length="206" mass="22851">MGTDHGDMANHWWWRPGWKPGRKFYTWHLTFQGAADVHRLAAAYRRCLADVTGLDLVPDQWLHLTMQGLGFTDEVSEEDALAIVDAATVRLAHIPAFDLTLSRPQITPEAIRWDAEPRQGPAAVRSAVRAAIGAVWEDVPENADGFTPHVSIAYSNDVGPAAPIAEALASVNEPTATARIEQVELIVLNRDRRMYEWEPFAHVPLG</sequence>
<evidence type="ECO:0000313" key="2">
    <source>
        <dbReference type="Proteomes" id="UP001216579"/>
    </source>
</evidence>
<evidence type="ECO:0000313" key="1">
    <source>
        <dbReference type="EMBL" id="MDF3289255.1"/>
    </source>
</evidence>
<proteinExistence type="predicted"/>
<dbReference type="GO" id="GO:0016874">
    <property type="term" value="F:ligase activity"/>
    <property type="evidence" value="ECO:0007669"/>
    <property type="project" value="UniProtKB-KW"/>
</dbReference>
<gene>
    <name evidence="1" type="ORF">P3G67_08400</name>
</gene>
<dbReference type="Proteomes" id="UP001216579">
    <property type="component" value="Unassembled WGS sequence"/>
</dbReference>
<organism evidence="1 2">
    <name type="scientific">Streptomyces silvisoli</name>
    <dbReference type="NCBI Taxonomy" id="3034235"/>
    <lineage>
        <taxon>Bacteria</taxon>
        <taxon>Bacillati</taxon>
        <taxon>Actinomycetota</taxon>
        <taxon>Actinomycetes</taxon>
        <taxon>Kitasatosporales</taxon>
        <taxon>Streptomycetaceae</taxon>
        <taxon>Streptomyces</taxon>
    </lineage>
</organism>
<keyword evidence="2" id="KW-1185">Reference proteome</keyword>